<reference evidence="3 4" key="1">
    <citation type="journal article" date="2019" name="Sci. Rep.">
        <title>Orb-weaving spider Araneus ventricosus genome elucidates the spidroin gene catalogue.</title>
        <authorList>
            <person name="Kono N."/>
            <person name="Nakamura H."/>
            <person name="Ohtoshi R."/>
            <person name="Moran D.A.P."/>
            <person name="Shinohara A."/>
            <person name="Yoshida Y."/>
            <person name="Fujiwara M."/>
            <person name="Mori M."/>
            <person name="Tomita M."/>
            <person name="Arakawa K."/>
        </authorList>
    </citation>
    <scope>NUCLEOTIDE SEQUENCE [LARGE SCALE GENOMIC DNA]</scope>
</reference>
<evidence type="ECO:0000313" key="4">
    <source>
        <dbReference type="Proteomes" id="UP000499080"/>
    </source>
</evidence>
<evidence type="ECO:0000256" key="2">
    <source>
        <dbReference type="SAM" id="Phobius"/>
    </source>
</evidence>
<keyword evidence="2" id="KW-0472">Membrane</keyword>
<keyword evidence="4" id="KW-1185">Reference proteome</keyword>
<keyword evidence="2" id="KW-1133">Transmembrane helix</keyword>
<dbReference type="Proteomes" id="UP000499080">
    <property type="component" value="Unassembled WGS sequence"/>
</dbReference>
<name>A0A4Y2F0J9_ARAVE</name>
<dbReference type="EMBL" id="BGPR01000774">
    <property type="protein sequence ID" value="GBM35062.1"/>
    <property type="molecule type" value="Genomic_DNA"/>
</dbReference>
<dbReference type="AlphaFoldDB" id="A0A4Y2F0J9"/>
<proteinExistence type="predicted"/>
<organism evidence="3 4">
    <name type="scientific">Araneus ventricosus</name>
    <name type="common">Orbweaver spider</name>
    <name type="synonym">Epeira ventricosa</name>
    <dbReference type="NCBI Taxonomy" id="182803"/>
    <lineage>
        <taxon>Eukaryota</taxon>
        <taxon>Metazoa</taxon>
        <taxon>Ecdysozoa</taxon>
        <taxon>Arthropoda</taxon>
        <taxon>Chelicerata</taxon>
        <taxon>Arachnida</taxon>
        <taxon>Araneae</taxon>
        <taxon>Araneomorphae</taxon>
        <taxon>Entelegynae</taxon>
        <taxon>Araneoidea</taxon>
        <taxon>Araneidae</taxon>
        <taxon>Araneus</taxon>
    </lineage>
</organism>
<gene>
    <name evidence="3" type="ORF">AVEN_203226_1</name>
</gene>
<evidence type="ECO:0000256" key="1">
    <source>
        <dbReference type="SAM" id="MobiDB-lite"/>
    </source>
</evidence>
<feature type="transmembrane region" description="Helical" evidence="2">
    <location>
        <begin position="25"/>
        <end position="45"/>
    </location>
</feature>
<keyword evidence="2" id="KW-0812">Transmembrane</keyword>
<accession>A0A4Y2F0J9</accession>
<feature type="region of interest" description="Disordered" evidence="1">
    <location>
        <begin position="101"/>
        <end position="123"/>
    </location>
</feature>
<evidence type="ECO:0000313" key="3">
    <source>
        <dbReference type="EMBL" id="GBM35062.1"/>
    </source>
</evidence>
<comment type="caution">
    <text evidence="3">The sequence shown here is derived from an EMBL/GenBank/DDBJ whole genome shotgun (WGS) entry which is preliminary data.</text>
</comment>
<feature type="compositionally biased region" description="Gly residues" evidence="1">
    <location>
        <begin position="114"/>
        <end position="123"/>
    </location>
</feature>
<protein>
    <submittedName>
        <fullName evidence="3">Uncharacterized protein</fullName>
    </submittedName>
</protein>
<sequence>MQGESIVIVKISELRIAMSHQVLDLLAFVFSSFPIFGIYVCLFVGRSVKTITPKPKQLEDNIWYTRIYPCHASWRTRVFQLPVPREQPEVKVGVLIAITGHGPTPNEGGTCHNRGGGNSTPNH</sequence>